<dbReference type="PANTHER" id="PTHR43333:SF1">
    <property type="entry name" value="D-ISOMER SPECIFIC 2-HYDROXYACID DEHYDROGENASE NAD-BINDING DOMAIN-CONTAINING PROTEIN"/>
    <property type="match status" value="1"/>
</dbReference>
<reference evidence="5" key="1">
    <citation type="journal article" date="2019" name="Int. J. Syst. Evol. Microbiol.">
        <title>The Global Catalogue of Microorganisms (GCM) 10K type strain sequencing project: providing services to taxonomists for standard genome sequencing and annotation.</title>
        <authorList>
            <consortium name="The Broad Institute Genomics Platform"/>
            <consortium name="The Broad Institute Genome Sequencing Center for Infectious Disease"/>
            <person name="Wu L."/>
            <person name="Ma J."/>
        </authorList>
    </citation>
    <scope>NUCLEOTIDE SEQUENCE [LARGE SCALE GENOMIC DNA]</scope>
    <source>
        <strain evidence="5">IBRC-M 10490</strain>
    </source>
</reference>
<keyword evidence="2" id="KW-0520">NAD</keyword>
<dbReference type="InterPro" id="IPR036291">
    <property type="entry name" value="NAD(P)-bd_dom_sf"/>
</dbReference>
<dbReference type="RefSeq" id="WP_378564706.1">
    <property type="nucleotide sequence ID" value="NZ_JBHSDL010000025.1"/>
</dbReference>
<dbReference type="Proteomes" id="UP001595844">
    <property type="component" value="Unassembled WGS sequence"/>
</dbReference>
<dbReference type="SUPFAM" id="SSF52283">
    <property type="entry name" value="Formate/glycerate dehydrogenase catalytic domain-like"/>
    <property type="match status" value="1"/>
</dbReference>
<evidence type="ECO:0000313" key="4">
    <source>
        <dbReference type="EMBL" id="MFC4376272.1"/>
    </source>
</evidence>
<dbReference type="InterPro" id="IPR006140">
    <property type="entry name" value="D-isomer_DH_NAD-bd"/>
</dbReference>
<evidence type="ECO:0000256" key="2">
    <source>
        <dbReference type="ARBA" id="ARBA00023027"/>
    </source>
</evidence>
<name>A0ABV8VLI6_9NOCA</name>
<protein>
    <submittedName>
        <fullName evidence="4">D-2-hydroxyacid dehydrogenase</fullName>
    </submittedName>
</protein>
<dbReference type="PANTHER" id="PTHR43333">
    <property type="entry name" value="2-HACID_DH_C DOMAIN-CONTAINING PROTEIN"/>
    <property type="match status" value="1"/>
</dbReference>
<dbReference type="SUPFAM" id="SSF51735">
    <property type="entry name" value="NAD(P)-binding Rossmann-fold domains"/>
    <property type="match status" value="1"/>
</dbReference>
<dbReference type="Gene3D" id="3.40.50.720">
    <property type="entry name" value="NAD(P)-binding Rossmann-like Domain"/>
    <property type="match status" value="2"/>
</dbReference>
<keyword evidence="1" id="KW-0560">Oxidoreductase</keyword>
<sequence length="338" mass="36937">MSDDRPPREIRRVLATVLFEPPEIEQLRQAFAPAEFVHVHPGDAAGIARALEHVDVAVIAGDLDERFTAAPRLAWVHCGHAGLTRSAVPEVFDRGLIVTGSAGRSAPALAQHGFYFALALTFDARRLFEQQAAHTWGGIEGYEKRFALWGQTLGIVGFGHTAKEMARLGRAFGMRVLVYRRGPVESSPDVDVMLSADEGDTVDQLLAEADVVMLAAQLTDATHHMLTAEQFAGMKDTAYLVNMGRGALIDQDALVAALHAGEIAGAGLDVTDPEPLPADSALWDAPNVIITPHTTPRLPDRTQRTIDIVVENVRRYRAGEPMLNELTERDIYTRNQRI</sequence>
<evidence type="ECO:0000256" key="1">
    <source>
        <dbReference type="ARBA" id="ARBA00023002"/>
    </source>
</evidence>
<proteinExistence type="predicted"/>
<accession>A0ABV8VLI6</accession>
<evidence type="ECO:0000259" key="3">
    <source>
        <dbReference type="Pfam" id="PF02826"/>
    </source>
</evidence>
<dbReference type="CDD" id="cd05300">
    <property type="entry name" value="2-Hacid_dh_1"/>
    <property type="match status" value="1"/>
</dbReference>
<comment type="caution">
    <text evidence="4">The sequence shown here is derived from an EMBL/GenBank/DDBJ whole genome shotgun (WGS) entry which is preliminary data.</text>
</comment>
<dbReference type="InterPro" id="IPR029753">
    <property type="entry name" value="D-isomer_DH_CS"/>
</dbReference>
<dbReference type="Pfam" id="PF02826">
    <property type="entry name" value="2-Hacid_dh_C"/>
    <property type="match status" value="1"/>
</dbReference>
<gene>
    <name evidence="4" type="ORF">ACFO5K_19425</name>
</gene>
<dbReference type="PROSITE" id="PS00671">
    <property type="entry name" value="D_2_HYDROXYACID_DH_3"/>
    <property type="match status" value="1"/>
</dbReference>
<evidence type="ECO:0000313" key="5">
    <source>
        <dbReference type="Proteomes" id="UP001595844"/>
    </source>
</evidence>
<organism evidence="4 5">
    <name type="scientific">Nocardia halotolerans</name>
    <dbReference type="NCBI Taxonomy" id="1755878"/>
    <lineage>
        <taxon>Bacteria</taxon>
        <taxon>Bacillati</taxon>
        <taxon>Actinomycetota</taxon>
        <taxon>Actinomycetes</taxon>
        <taxon>Mycobacteriales</taxon>
        <taxon>Nocardiaceae</taxon>
        <taxon>Nocardia</taxon>
    </lineage>
</organism>
<keyword evidence="5" id="KW-1185">Reference proteome</keyword>
<feature type="domain" description="D-isomer specific 2-hydroxyacid dehydrogenase NAD-binding" evidence="3">
    <location>
        <begin position="116"/>
        <end position="294"/>
    </location>
</feature>
<dbReference type="EMBL" id="JBHSDL010000025">
    <property type="protein sequence ID" value="MFC4376272.1"/>
    <property type="molecule type" value="Genomic_DNA"/>
</dbReference>